<dbReference type="Proteomes" id="UP000799754">
    <property type="component" value="Unassembled WGS sequence"/>
</dbReference>
<comment type="caution">
    <text evidence="1">The sequence shown here is derived from an EMBL/GenBank/DDBJ whole genome shotgun (WGS) entry which is preliminary data.</text>
</comment>
<feature type="non-terminal residue" evidence="1">
    <location>
        <position position="99"/>
    </location>
</feature>
<gene>
    <name evidence="1" type="ORF">BU25DRAFT_310213</name>
</gene>
<protein>
    <submittedName>
        <fullName evidence="1">Uncharacterized protein</fullName>
    </submittedName>
</protein>
<sequence length="99" mass="11315">VRWYRVAEGLGWGVLLVMPEDMIPKTWVEKNIRTWGIDIFIDLVKRERPDVCLAAKQFDEWLGPEGIAGGNINSKKMLSIELRDTSTSRQLVEVEEVGD</sequence>
<organism evidence="1 2">
    <name type="scientific">Macroventuria anomochaeta</name>
    <dbReference type="NCBI Taxonomy" id="301207"/>
    <lineage>
        <taxon>Eukaryota</taxon>
        <taxon>Fungi</taxon>
        <taxon>Dikarya</taxon>
        <taxon>Ascomycota</taxon>
        <taxon>Pezizomycotina</taxon>
        <taxon>Dothideomycetes</taxon>
        <taxon>Pleosporomycetidae</taxon>
        <taxon>Pleosporales</taxon>
        <taxon>Pleosporineae</taxon>
        <taxon>Didymellaceae</taxon>
        <taxon>Macroventuria</taxon>
    </lineage>
</organism>
<accession>A0ACB6S627</accession>
<name>A0ACB6S627_9PLEO</name>
<feature type="non-terminal residue" evidence="1">
    <location>
        <position position="1"/>
    </location>
</feature>
<evidence type="ECO:0000313" key="2">
    <source>
        <dbReference type="Proteomes" id="UP000799754"/>
    </source>
</evidence>
<reference evidence="1" key="1">
    <citation type="journal article" date="2020" name="Stud. Mycol.">
        <title>101 Dothideomycetes genomes: a test case for predicting lifestyles and emergence of pathogens.</title>
        <authorList>
            <person name="Haridas S."/>
            <person name="Albert R."/>
            <person name="Binder M."/>
            <person name="Bloem J."/>
            <person name="Labutti K."/>
            <person name="Salamov A."/>
            <person name="Andreopoulos B."/>
            <person name="Baker S."/>
            <person name="Barry K."/>
            <person name="Bills G."/>
            <person name="Bluhm B."/>
            <person name="Cannon C."/>
            <person name="Castanera R."/>
            <person name="Culley D."/>
            <person name="Daum C."/>
            <person name="Ezra D."/>
            <person name="Gonzalez J."/>
            <person name="Henrissat B."/>
            <person name="Kuo A."/>
            <person name="Liang C."/>
            <person name="Lipzen A."/>
            <person name="Lutzoni F."/>
            <person name="Magnuson J."/>
            <person name="Mondo S."/>
            <person name="Nolan M."/>
            <person name="Ohm R."/>
            <person name="Pangilinan J."/>
            <person name="Park H.-J."/>
            <person name="Ramirez L."/>
            <person name="Alfaro M."/>
            <person name="Sun H."/>
            <person name="Tritt A."/>
            <person name="Yoshinaga Y."/>
            <person name="Zwiers L.-H."/>
            <person name="Turgeon B."/>
            <person name="Goodwin S."/>
            <person name="Spatafora J."/>
            <person name="Crous P."/>
            <person name="Grigoriev I."/>
        </authorList>
    </citation>
    <scope>NUCLEOTIDE SEQUENCE</scope>
    <source>
        <strain evidence="1">CBS 525.71</strain>
    </source>
</reference>
<proteinExistence type="predicted"/>
<keyword evidence="2" id="KW-1185">Reference proteome</keyword>
<dbReference type="EMBL" id="MU006709">
    <property type="protein sequence ID" value="KAF2629493.1"/>
    <property type="molecule type" value="Genomic_DNA"/>
</dbReference>
<evidence type="ECO:0000313" key="1">
    <source>
        <dbReference type="EMBL" id="KAF2629493.1"/>
    </source>
</evidence>